<accession>A0ABY9WIQ9</accession>
<reference evidence="1 2" key="1">
    <citation type="submission" date="2019-08" db="EMBL/GenBank/DDBJ databases">
        <title>Archangium and Cystobacter genomes.</title>
        <authorList>
            <person name="Chen I.-C.K."/>
            <person name="Wielgoss S."/>
        </authorList>
    </citation>
    <scope>NUCLEOTIDE SEQUENCE [LARGE SCALE GENOMIC DNA]</scope>
    <source>
        <strain evidence="1 2">Cbm 6</strain>
    </source>
</reference>
<evidence type="ECO:0000313" key="1">
    <source>
        <dbReference type="EMBL" id="WNG43598.1"/>
    </source>
</evidence>
<dbReference type="EMBL" id="CP043494">
    <property type="protein sequence ID" value="WNG43598.1"/>
    <property type="molecule type" value="Genomic_DNA"/>
</dbReference>
<gene>
    <name evidence="1" type="ORF">F0U60_05400</name>
</gene>
<protein>
    <submittedName>
        <fullName evidence="1">Head protein</fullName>
    </submittedName>
</protein>
<dbReference type="Proteomes" id="UP001611383">
    <property type="component" value="Chromosome"/>
</dbReference>
<organism evidence="1 2">
    <name type="scientific">Archangium minus</name>
    <dbReference type="NCBI Taxonomy" id="83450"/>
    <lineage>
        <taxon>Bacteria</taxon>
        <taxon>Pseudomonadati</taxon>
        <taxon>Myxococcota</taxon>
        <taxon>Myxococcia</taxon>
        <taxon>Myxococcales</taxon>
        <taxon>Cystobacterineae</taxon>
        <taxon>Archangiaceae</taxon>
        <taxon>Archangium</taxon>
    </lineage>
</organism>
<evidence type="ECO:0000313" key="2">
    <source>
        <dbReference type="Proteomes" id="UP001611383"/>
    </source>
</evidence>
<proteinExistence type="predicted"/>
<name>A0ABY9WIQ9_9BACT</name>
<dbReference type="RefSeq" id="WP_395814877.1">
    <property type="nucleotide sequence ID" value="NZ_CP043494.1"/>
</dbReference>
<sequence length="193" mass="22302">MDIGKSIFEAINLLGLIHEKTQSPEEKELLLIAAEALRFINTTGQQYEFEDYREDLGTEGPPMVIAGFATREDAENWLKNHPKPPHMAFVLIADEYHTVYYWREHNLRRMPSTPTVEYHLEEMMKAGLPPPVATFDTREEAKAWFYKLPQKPSQAVIQLGGEPYLAAYHRNIDHLAFHPFSLVDRLKESKPQP</sequence>
<keyword evidence="2" id="KW-1185">Reference proteome</keyword>